<dbReference type="GO" id="GO:0005881">
    <property type="term" value="C:cytoplasmic microtubule"/>
    <property type="evidence" value="ECO:0007669"/>
    <property type="project" value="TreeGrafter"/>
</dbReference>
<protein>
    <recommendedName>
        <fullName evidence="7">TOG domain-containing protein</fullName>
    </recommendedName>
</protein>
<dbReference type="Gene3D" id="1.25.10.10">
    <property type="entry name" value="Leucine-rich Repeat Variant"/>
    <property type="match status" value="2"/>
</dbReference>
<feature type="domain" description="TOG" evidence="7">
    <location>
        <begin position="19"/>
        <end position="266"/>
    </location>
</feature>
<accession>A0A8H7R567</accession>
<feature type="region of interest" description="Disordered" evidence="6">
    <location>
        <begin position="719"/>
        <end position="753"/>
    </location>
</feature>
<keyword evidence="3" id="KW-0132">Cell division</keyword>
<dbReference type="GO" id="GO:0005815">
    <property type="term" value="C:microtubule organizing center"/>
    <property type="evidence" value="ECO:0007669"/>
    <property type="project" value="TreeGrafter"/>
</dbReference>
<comment type="similarity">
    <text evidence="2">Belongs to the CLASP family.</text>
</comment>
<dbReference type="SUPFAM" id="SSF48371">
    <property type="entry name" value="ARM repeat"/>
    <property type="match status" value="2"/>
</dbReference>
<feature type="region of interest" description="Disordered" evidence="6">
    <location>
        <begin position="256"/>
        <end position="357"/>
    </location>
</feature>
<evidence type="ECO:0000313" key="8">
    <source>
        <dbReference type="EMBL" id="KAG2204042.1"/>
    </source>
</evidence>
<feature type="compositionally biased region" description="Polar residues" evidence="6">
    <location>
        <begin position="268"/>
        <end position="286"/>
    </location>
</feature>
<dbReference type="OrthoDB" id="46159at2759"/>
<comment type="caution">
    <text evidence="8">The sequence shown here is derived from an EMBL/GenBank/DDBJ whole genome shotgun (WGS) entry which is preliminary data.</text>
</comment>
<evidence type="ECO:0000313" key="9">
    <source>
        <dbReference type="Proteomes" id="UP000603453"/>
    </source>
</evidence>
<dbReference type="InterPro" id="IPR016024">
    <property type="entry name" value="ARM-type_fold"/>
</dbReference>
<evidence type="ECO:0000256" key="6">
    <source>
        <dbReference type="SAM" id="MobiDB-lite"/>
    </source>
</evidence>
<dbReference type="EMBL" id="JAEPRD010000047">
    <property type="protein sequence ID" value="KAG2204042.1"/>
    <property type="molecule type" value="Genomic_DNA"/>
</dbReference>
<dbReference type="GO" id="GO:0005876">
    <property type="term" value="C:spindle microtubule"/>
    <property type="evidence" value="ECO:0007669"/>
    <property type="project" value="TreeGrafter"/>
</dbReference>
<dbReference type="GO" id="GO:0051301">
    <property type="term" value="P:cell division"/>
    <property type="evidence" value="ECO:0007669"/>
    <property type="project" value="UniProtKB-KW"/>
</dbReference>
<dbReference type="InterPro" id="IPR034085">
    <property type="entry name" value="TOG"/>
</dbReference>
<feature type="compositionally biased region" description="Low complexity" evidence="6">
    <location>
        <begin position="297"/>
        <end position="310"/>
    </location>
</feature>
<sequence length="1385" mass="156168">MTIYKEDAATDVDAVQIWSVKELEGEFSQMLKAYRDKETELNWEDRAKSNTRLRGLLRGNATEAPYLDVLLACVKQMVDGIVKAAESLRTKLAVQTFSLIEDISIYIGRHLDNYTLDQILLCMMRCSSISKKMVASASFKATNIFIKHTLFYPKIMNMLTLSMNEKNSQIRLYAVGYLKTLLQTHAHRDHTRQVMDRTNGVMDHFENILTKGLNDPTPVVKEACREAFWIFCDYWRERGDHILKQLPLVAQKQLEKSKTIAKQPPMPTSSKSLHSPTNSPRTSSSLGRHHHPHHDMSPSNSNTSNGSSNSTDQIKRSMSPRLSQHQQHQPPHNYPLPSSSTSPTPPSNLRKTRVPTLNRKKSAIGLISKRKPHFMTLLNSDDSMMRGEGLVQLSKKLAAFPYPVVSLQSIHMDVPNAPPVDGDQLKAIVSNQWEENYAVLSTWDSVTGIMLKLFTFEEYLPKLILDAQMDESARRSEADIAKYTLANLALIRAKLFLQCENPHLIDILFTSLVQYGGFVSAGKTPINTNKKDITRLPANRRKLTKQFLEWMDELVTPLIGLNEDIDFTHKAYEAVPDDYTLNYTEKSMNSTCWFESDDNVRQCLAILLPLITTSTSGTMWHAPLITFMKHLRLLNQRLFENVTATYDDYAINKICRVLGIHIRVEPPLSLPIPTHEQDDDEEDDIAVVEEGIEDIVHMDLPVICDDLEESDENLDVVVEPSMDDTSSPSPPPAEEHTTPPSTLSSPPLTLPVAQYTPSPLIEEYTTPTPTPLVVEHTSPPPVVEHTPPPHVVKQSPSPPPVPEYVPPVMDYTPPPPLVEHVVPLEEYTPPPPPVVEYVPPVREYTPPVVEKTSSASPPPPPPAAPVEEDIAPTVEYTPRSLPPAVANHTPTVEYTTPSPPLVFDKPEAVVENRDSAGMVSAELHRVEPHATMIRPEGMVMIAEQAPVYTVKRRSMVNKEEKDYYEQEKQEITPPLEAEKPADYFSAAPLMEAKVTHPTEVYEYHHADNHPLDGSDTILKDASILDIRTVPDAPAKEQQQQNNNTSLTCSVPNVEKYPIPIYVSFFAPEKVNYPKPVFEHNARTVTTSNHNGSTTTNGRNLKDKTILLYALIDKLKQSSSDHHNTFRKLIRLFKEVPIRRRWDQGGIEESGSETWAGAEGDAGNFVELVQAILYYLDHCGNDERYLTVALECIRQLAVTQVGLFRFYEIKVDQRGMTLESQLMEKLLQIRSNENPTICIAAEDALDAVLSTLTPLTAFEMLMAFIIHRLLIAPCVETSADVRYHPVGSAFMYLGKWVKEMNEVFYIDEWLNKGGVNAFFKGMNHSMINIRKSCVEAIVSFHEVIGDKMYMYLVDLREDQTSLLKHYVAKALKKKAAVRNLRDNGQF</sequence>
<dbReference type="InterPro" id="IPR011989">
    <property type="entry name" value="ARM-like"/>
</dbReference>
<keyword evidence="5" id="KW-0498">Mitosis</keyword>
<evidence type="ECO:0000256" key="5">
    <source>
        <dbReference type="ARBA" id="ARBA00022776"/>
    </source>
</evidence>
<organism evidence="8 9">
    <name type="scientific">Mucor saturninus</name>
    <dbReference type="NCBI Taxonomy" id="64648"/>
    <lineage>
        <taxon>Eukaryota</taxon>
        <taxon>Fungi</taxon>
        <taxon>Fungi incertae sedis</taxon>
        <taxon>Mucoromycota</taxon>
        <taxon>Mucoromycotina</taxon>
        <taxon>Mucoromycetes</taxon>
        <taxon>Mucorales</taxon>
        <taxon>Mucorineae</taxon>
        <taxon>Mucoraceae</taxon>
        <taxon>Mucor</taxon>
    </lineage>
</organism>
<keyword evidence="4" id="KW-0493">Microtubule</keyword>
<dbReference type="Pfam" id="PF12348">
    <property type="entry name" value="CLASP_N"/>
    <property type="match status" value="1"/>
</dbReference>
<feature type="compositionally biased region" description="Low complexity" evidence="6">
    <location>
        <begin position="738"/>
        <end position="751"/>
    </location>
</feature>
<evidence type="ECO:0000259" key="7">
    <source>
        <dbReference type="SMART" id="SM01349"/>
    </source>
</evidence>
<reference evidence="8" key="1">
    <citation type="submission" date="2020-12" db="EMBL/GenBank/DDBJ databases">
        <title>Metabolic potential, ecology and presence of endohyphal bacteria is reflected in genomic diversity of Mucoromycotina.</title>
        <authorList>
            <person name="Muszewska A."/>
            <person name="Okrasinska A."/>
            <person name="Steczkiewicz K."/>
            <person name="Drgas O."/>
            <person name="Orlowska M."/>
            <person name="Perlinska-Lenart U."/>
            <person name="Aleksandrzak-Piekarczyk T."/>
            <person name="Szatraj K."/>
            <person name="Zielenkiewicz U."/>
            <person name="Pilsyk S."/>
            <person name="Malc E."/>
            <person name="Mieczkowski P."/>
            <person name="Kruszewska J.S."/>
            <person name="Biernat P."/>
            <person name="Pawlowska J."/>
        </authorList>
    </citation>
    <scope>NUCLEOTIDE SEQUENCE</scope>
    <source>
        <strain evidence="8">WA0000017839</strain>
    </source>
</reference>
<dbReference type="GO" id="GO:1990023">
    <property type="term" value="C:mitotic spindle midzone"/>
    <property type="evidence" value="ECO:0007669"/>
    <property type="project" value="TreeGrafter"/>
</dbReference>
<evidence type="ECO:0000256" key="1">
    <source>
        <dbReference type="ARBA" id="ARBA00004186"/>
    </source>
</evidence>
<dbReference type="PANTHER" id="PTHR21567:SF9">
    <property type="entry name" value="CLIP-ASSOCIATING PROTEIN"/>
    <property type="match status" value="1"/>
</dbReference>
<dbReference type="Proteomes" id="UP000603453">
    <property type="component" value="Unassembled WGS sequence"/>
</dbReference>
<dbReference type="GO" id="GO:0008017">
    <property type="term" value="F:microtubule binding"/>
    <property type="evidence" value="ECO:0007669"/>
    <property type="project" value="TreeGrafter"/>
</dbReference>
<gene>
    <name evidence="8" type="ORF">INT47_007036</name>
</gene>
<feature type="compositionally biased region" description="Low complexity" evidence="6">
    <location>
        <begin position="324"/>
        <end position="342"/>
    </location>
</feature>
<proteinExistence type="inferred from homology"/>
<evidence type="ECO:0000256" key="3">
    <source>
        <dbReference type="ARBA" id="ARBA00022618"/>
    </source>
</evidence>
<keyword evidence="5" id="KW-0131">Cell cycle</keyword>
<dbReference type="SMART" id="SM01349">
    <property type="entry name" value="TOG"/>
    <property type="match status" value="1"/>
</dbReference>
<comment type="subcellular location">
    <subcellularLocation>
        <location evidence="1">Cytoplasm</location>
        <location evidence="1">Cytoskeleton</location>
        <location evidence="1">Spindle</location>
    </subcellularLocation>
</comment>
<evidence type="ECO:0000256" key="4">
    <source>
        <dbReference type="ARBA" id="ARBA00022701"/>
    </source>
</evidence>
<dbReference type="InterPro" id="IPR024395">
    <property type="entry name" value="CLASP_N_dom"/>
</dbReference>
<evidence type="ECO:0000256" key="2">
    <source>
        <dbReference type="ARBA" id="ARBA00009549"/>
    </source>
</evidence>
<dbReference type="PANTHER" id="PTHR21567">
    <property type="entry name" value="CLASP"/>
    <property type="match status" value="1"/>
</dbReference>
<dbReference type="GO" id="GO:0090307">
    <property type="term" value="P:mitotic spindle assembly"/>
    <property type="evidence" value="ECO:0007669"/>
    <property type="project" value="TreeGrafter"/>
</dbReference>
<name>A0A8H7R567_9FUNG</name>
<keyword evidence="9" id="KW-1185">Reference proteome</keyword>